<feature type="region of interest" description="Disordered" evidence="4">
    <location>
        <begin position="424"/>
        <end position="566"/>
    </location>
</feature>
<evidence type="ECO:0000256" key="3">
    <source>
        <dbReference type="ARBA" id="ARBA00024378"/>
    </source>
</evidence>
<feature type="region of interest" description="Disordered" evidence="4">
    <location>
        <begin position="261"/>
        <end position="391"/>
    </location>
</feature>
<feature type="compositionally biased region" description="Basic and acidic residues" evidence="4">
    <location>
        <begin position="370"/>
        <end position="386"/>
    </location>
</feature>
<comment type="similarity">
    <text evidence="2">Belongs to the IQD family.</text>
</comment>
<comment type="caution">
    <text evidence="6">The sequence shown here is derived from an EMBL/GenBank/DDBJ whole genome shotgun (WGS) entry which is preliminary data.</text>
</comment>
<feature type="compositionally biased region" description="Basic and acidic residues" evidence="4">
    <location>
        <begin position="25"/>
        <end position="38"/>
    </location>
</feature>
<proteinExistence type="inferred from homology"/>
<dbReference type="CDD" id="cd23767">
    <property type="entry name" value="IQCD"/>
    <property type="match status" value="1"/>
</dbReference>
<dbReference type="EMBL" id="JAINDJ010000002">
    <property type="protein sequence ID" value="KAG9459222.1"/>
    <property type="molecule type" value="Genomic_DNA"/>
</dbReference>
<reference evidence="6 7" key="1">
    <citation type="submission" date="2021-07" db="EMBL/GenBank/DDBJ databases">
        <title>The Aristolochia fimbriata genome: insights into angiosperm evolution, floral development and chemical biosynthesis.</title>
        <authorList>
            <person name="Jiao Y."/>
        </authorList>
    </citation>
    <scope>NUCLEOTIDE SEQUENCE [LARGE SCALE GENOMIC DNA]</scope>
    <source>
        <strain evidence="6">IBCAS-2021</strain>
        <tissue evidence="6">Leaf</tissue>
    </source>
</reference>
<name>A0AAV7FGK2_ARIFI</name>
<feature type="compositionally biased region" description="Polar residues" evidence="4">
    <location>
        <begin position="284"/>
        <end position="298"/>
    </location>
</feature>
<accession>A0AAV7FGK2</accession>
<feature type="compositionally biased region" description="Polar residues" evidence="4">
    <location>
        <begin position="517"/>
        <end position="542"/>
    </location>
</feature>
<comment type="subunit">
    <text evidence="3">Binds to multiple calmodulin (CaM) in the presence of Ca(2+) and CaM-like proteins.</text>
</comment>
<dbReference type="InterPro" id="IPR000048">
    <property type="entry name" value="IQ_motif_EF-hand-BS"/>
</dbReference>
<evidence type="ECO:0000256" key="1">
    <source>
        <dbReference type="ARBA" id="ARBA00022860"/>
    </source>
</evidence>
<evidence type="ECO:0000313" key="6">
    <source>
        <dbReference type="EMBL" id="KAG9459222.1"/>
    </source>
</evidence>
<dbReference type="Proteomes" id="UP000825729">
    <property type="component" value="Unassembled WGS sequence"/>
</dbReference>
<dbReference type="PROSITE" id="PS50096">
    <property type="entry name" value="IQ"/>
    <property type="match status" value="3"/>
</dbReference>
<feature type="domain" description="DUF4005" evidence="5">
    <location>
        <begin position="464"/>
        <end position="539"/>
    </location>
</feature>
<feature type="compositionally biased region" description="Basic and acidic residues" evidence="4">
    <location>
        <begin position="555"/>
        <end position="566"/>
    </location>
</feature>
<dbReference type="Pfam" id="PF00612">
    <property type="entry name" value="IQ"/>
    <property type="match status" value="2"/>
</dbReference>
<evidence type="ECO:0000256" key="4">
    <source>
        <dbReference type="SAM" id="MobiDB-lite"/>
    </source>
</evidence>
<evidence type="ECO:0000256" key="2">
    <source>
        <dbReference type="ARBA" id="ARBA00024341"/>
    </source>
</evidence>
<keyword evidence="7" id="KW-1185">Reference proteome</keyword>
<feature type="region of interest" description="Disordered" evidence="4">
    <location>
        <begin position="15"/>
        <end position="38"/>
    </location>
</feature>
<sequence length="566" mass="61957">MGKSPGKWIKTLLFGKKSSKSTAGKGRESQKHGNDKEVWITSTGPATEALSNSPSISYPLPATTDKSGVLELETGVPLVQPSPGINHDGEIHGPAGPVVTHGSERFREEQAAIKAQAAFRGYLARRAFRALRGIIRLQALVRGHLVRRQAIATLYCLHGIVKLQALVRGQRVRHADPVLEAYRKKLQGLNLESQPLDASGRREKLSTNACIRKLLASSPMALPLRIHYPKGEANSTWNWLERWTLAGFWRPISRPKKVIVESKMQSKQNVDSGEPGRPKRNVRRNISSNIESSGSTHLTESDKPKRNARKLSSSPVVDAVQENPQSELEKVKRNLRKVSTSITDPSDKQDLEPERPKRSVKKASSPPSDVLDHAVGDSADKMKKEVPVASVKPPEVESIAVKLITGEDGPTDALQDDQPVVQLASSENREDDTIVPLTNGELKSKEEDQIGQENIKTSKRRASLPAKADENGLPSTPALPSYMAATESAKAKLRGQGSPRFGSDATEKNGFTRRHSLPNSTNGKVNSPSMRSQRSGQASSKGGNRIDRSLLSSRDGNEKVITEWRR</sequence>
<keyword evidence="1" id="KW-0112">Calmodulin-binding</keyword>
<dbReference type="PANTHER" id="PTHR32295">
    <property type="entry name" value="IQ-DOMAIN 5-RELATED"/>
    <property type="match status" value="1"/>
</dbReference>
<evidence type="ECO:0000313" key="7">
    <source>
        <dbReference type="Proteomes" id="UP000825729"/>
    </source>
</evidence>
<feature type="compositionally biased region" description="Basic and acidic residues" evidence="4">
    <location>
        <begin position="345"/>
        <end position="357"/>
    </location>
</feature>
<gene>
    <name evidence="6" type="ORF">H6P81_003730</name>
</gene>
<dbReference type="GO" id="GO:0005516">
    <property type="term" value="F:calmodulin binding"/>
    <property type="evidence" value="ECO:0007669"/>
    <property type="project" value="UniProtKB-KW"/>
</dbReference>
<organism evidence="6 7">
    <name type="scientific">Aristolochia fimbriata</name>
    <name type="common">White veined hardy Dutchman's pipe vine</name>
    <dbReference type="NCBI Taxonomy" id="158543"/>
    <lineage>
        <taxon>Eukaryota</taxon>
        <taxon>Viridiplantae</taxon>
        <taxon>Streptophyta</taxon>
        <taxon>Embryophyta</taxon>
        <taxon>Tracheophyta</taxon>
        <taxon>Spermatophyta</taxon>
        <taxon>Magnoliopsida</taxon>
        <taxon>Magnoliidae</taxon>
        <taxon>Piperales</taxon>
        <taxon>Aristolochiaceae</taxon>
        <taxon>Aristolochia</taxon>
    </lineage>
</organism>
<dbReference type="AlphaFoldDB" id="A0AAV7FGK2"/>
<dbReference type="PANTHER" id="PTHR32295:SF281">
    <property type="entry name" value="PROTEIN IQ-DOMAIN 31"/>
    <property type="match status" value="1"/>
</dbReference>
<dbReference type="InterPro" id="IPR025064">
    <property type="entry name" value="DUF4005"/>
</dbReference>
<dbReference type="SMART" id="SM00015">
    <property type="entry name" value="IQ"/>
    <property type="match status" value="3"/>
</dbReference>
<evidence type="ECO:0000259" key="5">
    <source>
        <dbReference type="Pfam" id="PF13178"/>
    </source>
</evidence>
<protein>
    <recommendedName>
        <fullName evidence="5">DUF4005 domain-containing protein</fullName>
    </recommendedName>
</protein>
<dbReference type="Pfam" id="PF13178">
    <property type="entry name" value="DUF4005"/>
    <property type="match status" value="1"/>
</dbReference>